<accession>A0ABS5NKR9</accession>
<dbReference type="InterPro" id="IPR002104">
    <property type="entry name" value="Integrase_catalytic"/>
</dbReference>
<dbReference type="Proteomes" id="UP000676853">
    <property type="component" value="Unassembled WGS sequence"/>
</dbReference>
<dbReference type="InterPro" id="IPR013762">
    <property type="entry name" value="Integrase-like_cat_sf"/>
</dbReference>
<dbReference type="Pfam" id="PF00589">
    <property type="entry name" value="Phage_integrase"/>
    <property type="match status" value="1"/>
</dbReference>
<comment type="caution">
    <text evidence="3">The sequence shown here is derived from an EMBL/GenBank/DDBJ whole genome shotgun (WGS) entry which is preliminary data.</text>
</comment>
<sequence>LSFRWGRMLDGLGIERVRLHDARHSCATLMHLRGVPIAVIAAWLGHSSAAFTMATYAHSQDEALKAAAQSFRPVEAI</sequence>
<feature type="non-terminal residue" evidence="3">
    <location>
        <position position="1"/>
    </location>
</feature>
<proteinExistence type="predicted"/>
<keyword evidence="4" id="KW-1185">Reference proteome</keyword>
<protein>
    <submittedName>
        <fullName evidence="3">Tyrosine-type recombinase/integrase</fullName>
    </submittedName>
</protein>
<evidence type="ECO:0000313" key="3">
    <source>
        <dbReference type="EMBL" id="MBS4104881.1"/>
    </source>
</evidence>
<dbReference type="SUPFAM" id="SSF56349">
    <property type="entry name" value="DNA breaking-rejoining enzymes"/>
    <property type="match status" value="1"/>
</dbReference>
<dbReference type="RefSeq" id="WP_212555725.1">
    <property type="nucleotide sequence ID" value="NZ_JAGXOE010000589.1"/>
</dbReference>
<keyword evidence="1" id="KW-0233">DNA recombination</keyword>
<organism evidence="3 4">
    <name type="scientific">Tsukamurella paurometabola</name>
    <name type="common">Corynebacterium paurometabolum</name>
    <dbReference type="NCBI Taxonomy" id="2061"/>
    <lineage>
        <taxon>Bacteria</taxon>
        <taxon>Bacillati</taxon>
        <taxon>Actinomycetota</taxon>
        <taxon>Actinomycetes</taxon>
        <taxon>Mycobacteriales</taxon>
        <taxon>Tsukamurellaceae</taxon>
        <taxon>Tsukamurella</taxon>
    </lineage>
</organism>
<evidence type="ECO:0000259" key="2">
    <source>
        <dbReference type="PROSITE" id="PS51898"/>
    </source>
</evidence>
<evidence type="ECO:0000313" key="4">
    <source>
        <dbReference type="Proteomes" id="UP000676853"/>
    </source>
</evidence>
<reference evidence="3 4" key="1">
    <citation type="submission" date="2021-04" db="EMBL/GenBank/DDBJ databases">
        <title>Whole genome sequence analysis of a thiophenic sulfur metabolizing bacteria.</title>
        <authorList>
            <person name="Akhtar N."/>
            <person name="Akram J."/>
            <person name="Aslam A."/>
        </authorList>
    </citation>
    <scope>NUCLEOTIDE SEQUENCE [LARGE SCALE GENOMIC DNA]</scope>
    <source>
        <strain evidence="3 4">3OW</strain>
    </source>
</reference>
<dbReference type="EMBL" id="JAGXOE010000589">
    <property type="protein sequence ID" value="MBS4104881.1"/>
    <property type="molecule type" value="Genomic_DNA"/>
</dbReference>
<dbReference type="Gene3D" id="1.10.443.10">
    <property type="entry name" value="Intergrase catalytic core"/>
    <property type="match status" value="1"/>
</dbReference>
<name>A0ABS5NKR9_TSUPA</name>
<gene>
    <name evidence="3" type="ORF">KFZ73_27055</name>
</gene>
<dbReference type="InterPro" id="IPR011010">
    <property type="entry name" value="DNA_brk_join_enz"/>
</dbReference>
<dbReference type="PROSITE" id="PS51898">
    <property type="entry name" value="TYR_RECOMBINASE"/>
    <property type="match status" value="1"/>
</dbReference>
<evidence type="ECO:0000256" key="1">
    <source>
        <dbReference type="ARBA" id="ARBA00023172"/>
    </source>
</evidence>
<feature type="domain" description="Tyr recombinase" evidence="2">
    <location>
        <begin position="1"/>
        <end position="69"/>
    </location>
</feature>